<reference evidence="1" key="1">
    <citation type="journal article" date="2022" name="bioRxiv">
        <title>Sequencing and chromosome-scale assembly of the giantPleurodeles waltlgenome.</title>
        <authorList>
            <person name="Brown T."/>
            <person name="Elewa A."/>
            <person name="Iarovenko S."/>
            <person name="Subramanian E."/>
            <person name="Araus A.J."/>
            <person name="Petzold A."/>
            <person name="Susuki M."/>
            <person name="Suzuki K.-i.T."/>
            <person name="Hayashi T."/>
            <person name="Toyoda A."/>
            <person name="Oliveira C."/>
            <person name="Osipova E."/>
            <person name="Leigh N.D."/>
            <person name="Simon A."/>
            <person name="Yun M.H."/>
        </authorList>
    </citation>
    <scope>NUCLEOTIDE SEQUENCE</scope>
    <source>
        <strain evidence="1">20211129_DDA</strain>
        <tissue evidence="1">Liver</tissue>
    </source>
</reference>
<evidence type="ECO:0000313" key="1">
    <source>
        <dbReference type="EMBL" id="KAJ1207178.1"/>
    </source>
</evidence>
<accession>A0AAV7W109</accession>
<dbReference type="AlphaFoldDB" id="A0AAV7W109"/>
<protein>
    <submittedName>
        <fullName evidence="1">Uncharacterized protein</fullName>
    </submittedName>
</protein>
<comment type="caution">
    <text evidence="1">The sequence shown here is derived from an EMBL/GenBank/DDBJ whole genome shotgun (WGS) entry which is preliminary data.</text>
</comment>
<dbReference type="Proteomes" id="UP001066276">
    <property type="component" value="Chromosome 1_2"/>
</dbReference>
<proteinExistence type="predicted"/>
<evidence type="ECO:0000313" key="2">
    <source>
        <dbReference type="Proteomes" id="UP001066276"/>
    </source>
</evidence>
<sequence>MRTRLWGALLRVVPHGNEPLCVHVYYWARRPVLQKHTAWCTLFYTGDEEVPPVHAAARWQKCCRNLLVFSLQSRLPRGVLARRLADRCGLAGAFTT</sequence>
<dbReference type="EMBL" id="JANPWB010000002">
    <property type="protein sequence ID" value="KAJ1207178.1"/>
    <property type="molecule type" value="Genomic_DNA"/>
</dbReference>
<keyword evidence="2" id="KW-1185">Reference proteome</keyword>
<organism evidence="1 2">
    <name type="scientific">Pleurodeles waltl</name>
    <name type="common">Iberian ribbed newt</name>
    <dbReference type="NCBI Taxonomy" id="8319"/>
    <lineage>
        <taxon>Eukaryota</taxon>
        <taxon>Metazoa</taxon>
        <taxon>Chordata</taxon>
        <taxon>Craniata</taxon>
        <taxon>Vertebrata</taxon>
        <taxon>Euteleostomi</taxon>
        <taxon>Amphibia</taxon>
        <taxon>Batrachia</taxon>
        <taxon>Caudata</taxon>
        <taxon>Salamandroidea</taxon>
        <taxon>Salamandridae</taxon>
        <taxon>Pleurodelinae</taxon>
        <taxon>Pleurodeles</taxon>
    </lineage>
</organism>
<gene>
    <name evidence="1" type="ORF">NDU88_002570</name>
</gene>
<name>A0AAV7W109_PLEWA</name>